<protein>
    <submittedName>
        <fullName evidence="2">Uncharacterized protein</fullName>
    </submittedName>
</protein>
<feature type="coiled-coil region" evidence="1">
    <location>
        <begin position="51"/>
        <end position="79"/>
    </location>
</feature>
<evidence type="ECO:0000256" key="1">
    <source>
        <dbReference type="SAM" id="Coils"/>
    </source>
</evidence>
<dbReference type="EMBL" id="JAJNCT010000007">
    <property type="protein sequence ID" value="MCD2164923.1"/>
    <property type="molecule type" value="Genomic_DNA"/>
</dbReference>
<keyword evidence="1" id="KW-0175">Coiled coil</keyword>
<name>A0AAW4XV76_9BURK</name>
<dbReference type="AlphaFoldDB" id="A0AAW4XV76"/>
<evidence type="ECO:0000313" key="2">
    <source>
        <dbReference type="EMBL" id="MCD2164923.1"/>
    </source>
</evidence>
<comment type="caution">
    <text evidence="2">The sequence shown here is derived from an EMBL/GenBank/DDBJ whole genome shotgun (WGS) entry which is preliminary data.</text>
</comment>
<gene>
    <name evidence="2" type="ORF">LPW39_07225</name>
</gene>
<organism evidence="2 3">
    <name type="scientific">Comamonas koreensis</name>
    <dbReference type="NCBI Taxonomy" id="160825"/>
    <lineage>
        <taxon>Bacteria</taxon>
        <taxon>Pseudomonadati</taxon>
        <taxon>Pseudomonadota</taxon>
        <taxon>Betaproteobacteria</taxon>
        <taxon>Burkholderiales</taxon>
        <taxon>Comamonadaceae</taxon>
        <taxon>Comamonas</taxon>
    </lineage>
</organism>
<accession>A0AAW4XV76</accession>
<sequence length="81" mass="8636">MRAVLGLAGLLVVMAIVALLMKQNMGVTVAPAPAAGEGVSVPQIDTSKDVNAQSRQIQQQVQEQLNQALQQDAQRLKQAEE</sequence>
<dbReference type="RefSeq" id="WP_230772986.1">
    <property type="nucleotide sequence ID" value="NZ_JAJNCT010000007.1"/>
</dbReference>
<evidence type="ECO:0000313" key="3">
    <source>
        <dbReference type="Proteomes" id="UP001199260"/>
    </source>
</evidence>
<reference evidence="2 3" key="1">
    <citation type="submission" date="2021-11" db="EMBL/GenBank/DDBJ databases">
        <title>Genome sequence.</title>
        <authorList>
            <person name="Sun Q."/>
        </authorList>
    </citation>
    <scope>NUCLEOTIDE SEQUENCE [LARGE SCALE GENOMIC DNA]</scope>
    <source>
        <strain evidence="2 3">KCTC 12005</strain>
    </source>
</reference>
<proteinExistence type="predicted"/>
<keyword evidence="3" id="KW-1185">Reference proteome</keyword>
<dbReference type="Proteomes" id="UP001199260">
    <property type="component" value="Unassembled WGS sequence"/>
</dbReference>